<reference evidence="2 3" key="1">
    <citation type="journal article" date="2019" name="Int. J. Syst. Evol. Microbiol.">
        <title>The Global Catalogue of Microorganisms (GCM) 10K type strain sequencing project: providing services to taxonomists for standard genome sequencing and annotation.</title>
        <authorList>
            <consortium name="The Broad Institute Genomics Platform"/>
            <consortium name="The Broad Institute Genome Sequencing Center for Infectious Disease"/>
            <person name="Wu L."/>
            <person name="Ma J."/>
        </authorList>
    </citation>
    <scope>NUCLEOTIDE SEQUENCE [LARGE SCALE GENOMIC DNA]</scope>
    <source>
        <strain evidence="2 3">CGMCC 1.12285</strain>
    </source>
</reference>
<evidence type="ECO:0000313" key="2">
    <source>
        <dbReference type="EMBL" id="MFD1526310.1"/>
    </source>
</evidence>
<comment type="caution">
    <text evidence="2">The sequence shown here is derived from an EMBL/GenBank/DDBJ whole genome shotgun (WGS) entry which is preliminary data.</text>
</comment>
<keyword evidence="3" id="KW-1185">Reference proteome</keyword>
<gene>
    <name evidence="2" type="ORF">ACFR9S_08345</name>
</gene>
<evidence type="ECO:0000313" key="3">
    <source>
        <dbReference type="Proteomes" id="UP001597111"/>
    </source>
</evidence>
<dbReference type="Proteomes" id="UP001597111">
    <property type="component" value="Unassembled WGS sequence"/>
</dbReference>
<keyword evidence="1" id="KW-1133">Transmembrane helix</keyword>
<evidence type="ECO:0000256" key="1">
    <source>
        <dbReference type="SAM" id="Phobius"/>
    </source>
</evidence>
<sequence length="72" mass="8019">FVLGFFFGAMSSMFRITGDLTVEKLVGSFFGFVFVYGLLVLTIGRTVLEDAKEVSDRYFLDYIQNSEKGGGD</sequence>
<dbReference type="EMBL" id="JBHUDH010000084">
    <property type="protein sequence ID" value="MFD1526310.1"/>
    <property type="molecule type" value="Genomic_DNA"/>
</dbReference>
<name>A0ABD6B8N6_9EURY</name>
<feature type="non-terminal residue" evidence="2">
    <location>
        <position position="1"/>
    </location>
</feature>
<proteinExistence type="predicted"/>
<keyword evidence="1" id="KW-0812">Transmembrane</keyword>
<organism evidence="2 3">
    <name type="scientific">Halolamina salina</name>
    <dbReference type="NCBI Taxonomy" id="1220023"/>
    <lineage>
        <taxon>Archaea</taxon>
        <taxon>Methanobacteriati</taxon>
        <taxon>Methanobacteriota</taxon>
        <taxon>Stenosarchaea group</taxon>
        <taxon>Halobacteria</taxon>
        <taxon>Halobacteriales</taxon>
        <taxon>Haloferacaceae</taxon>
    </lineage>
</organism>
<dbReference type="RefSeq" id="WP_379818411.1">
    <property type="nucleotide sequence ID" value="NZ_JBHUDH010000084.1"/>
</dbReference>
<keyword evidence="1" id="KW-0472">Membrane</keyword>
<accession>A0ABD6B8N6</accession>
<dbReference type="AlphaFoldDB" id="A0ABD6B8N6"/>
<feature type="transmembrane region" description="Helical" evidence="1">
    <location>
        <begin position="29"/>
        <end position="48"/>
    </location>
</feature>
<protein>
    <submittedName>
        <fullName evidence="2">Uncharacterized protein</fullName>
    </submittedName>
</protein>